<dbReference type="AlphaFoldDB" id="A0A0J8R658"/>
<feature type="region of interest" description="Disordered" evidence="4">
    <location>
        <begin position="1"/>
        <end position="22"/>
    </location>
</feature>
<dbReference type="OrthoDB" id="5984008at2759"/>
<evidence type="ECO:0000256" key="4">
    <source>
        <dbReference type="SAM" id="MobiDB-lite"/>
    </source>
</evidence>
<dbReference type="InterPro" id="IPR053201">
    <property type="entry name" value="Flavunoidine_N-MTase"/>
</dbReference>
<feature type="domain" description="Post-SET" evidence="6">
    <location>
        <begin position="158"/>
        <end position="174"/>
    </location>
</feature>
<name>A0A0J8R658_COCIT</name>
<dbReference type="GO" id="GO:0008168">
    <property type="term" value="F:methyltransferase activity"/>
    <property type="evidence" value="ECO:0007669"/>
    <property type="project" value="UniProtKB-KW"/>
</dbReference>
<reference evidence="8" key="1">
    <citation type="journal article" date="2010" name="Genome Res.">
        <title>Population genomic sequencing of Coccidioides fungi reveals recent hybridization and transposon control.</title>
        <authorList>
            <person name="Neafsey D.E."/>
            <person name="Barker B.M."/>
            <person name="Sharpton T.J."/>
            <person name="Stajich J.E."/>
            <person name="Park D.J."/>
            <person name="Whiston E."/>
            <person name="Hung C.-Y."/>
            <person name="McMahan C."/>
            <person name="White J."/>
            <person name="Sykes S."/>
            <person name="Heiman D."/>
            <person name="Young S."/>
            <person name="Zeng Q."/>
            <person name="Abouelleil A."/>
            <person name="Aftuck L."/>
            <person name="Bessette D."/>
            <person name="Brown A."/>
            <person name="FitzGerald M."/>
            <person name="Lui A."/>
            <person name="Macdonald J.P."/>
            <person name="Priest M."/>
            <person name="Orbach M.J."/>
            <person name="Galgiani J.N."/>
            <person name="Kirkland T.N."/>
            <person name="Cole G.T."/>
            <person name="Birren B.W."/>
            <person name="Henn M.R."/>
            <person name="Taylor J.W."/>
            <person name="Rounsley S.D."/>
        </authorList>
    </citation>
    <scope>NUCLEOTIDE SEQUENCE [LARGE SCALE GENOMIC DNA]</scope>
    <source>
        <strain evidence="8">RMSCC 3703</strain>
    </source>
</reference>
<dbReference type="Pfam" id="PF00856">
    <property type="entry name" value="SET"/>
    <property type="match status" value="1"/>
</dbReference>
<accession>A0A0J8R658</accession>
<dbReference type="STRING" id="454286.A0A0J8R658"/>
<dbReference type="EMBL" id="DS268180">
    <property type="protein sequence ID" value="KMU79925.1"/>
    <property type="molecule type" value="Genomic_DNA"/>
</dbReference>
<dbReference type="PANTHER" id="PTHR12350">
    <property type="entry name" value="HISTONE-LYSINE N-METHYLTRANSFERASE-RELATED"/>
    <property type="match status" value="1"/>
</dbReference>
<dbReference type="InterPro" id="IPR001214">
    <property type="entry name" value="SET_dom"/>
</dbReference>
<dbReference type="PROSITE" id="PS50868">
    <property type="entry name" value="POST_SET"/>
    <property type="match status" value="1"/>
</dbReference>
<evidence type="ECO:0000256" key="2">
    <source>
        <dbReference type="ARBA" id="ARBA00022679"/>
    </source>
</evidence>
<dbReference type="SUPFAM" id="SSF82199">
    <property type="entry name" value="SET domain"/>
    <property type="match status" value="1"/>
</dbReference>
<organism evidence="7 8">
    <name type="scientific">Coccidioides immitis RMSCC 3703</name>
    <dbReference type="NCBI Taxonomy" id="454286"/>
    <lineage>
        <taxon>Eukaryota</taxon>
        <taxon>Fungi</taxon>
        <taxon>Dikarya</taxon>
        <taxon>Ascomycota</taxon>
        <taxon>Pezizomycotina</taxon>
        <taxon>Eurotiomycetes</taxon>
        <taxon>Eurotiomycetidae</taxon>
        <taxon>Onygenales</taxon>
        <taxon>Onygenaceae</taxon>
        <taxon>Coccidioides</taxon>
    </lineage>
</organism>
<sequence>MAETQAQQPQEPQKPQQPLLQTWEQPSHSAITVRRSEILASGSDVAAPTFCLTAIAAHDIPANSLFAVNTSTTLASSKDYSTVQISTKEHIRLNSDLLYCNHSCDPNVRFVTSTLTTNSKTELETPVAGVLEVWSLRDIPAGEELRFFYPSTEWEMSQPFRCSCGAEDCLGWVDGAKNTPAKVLERYWLSGHIASLVAERERLN</sequence>
<evidence type="ECO:0000256" key="1">
    <source>
        <dbReference type="ARBA" id="ARBA00022603"/>
    </source>
</evidence>
<keyword evidence="3" id="KW-0949">S-adenosyl-L-methionine</keyword>
<keyword evidence="2" id="KW-0808">Transferase</keyword>
<evidence type="ECO:0000313" key="8">
    <source>
        <dbReference type="Proteomes" id="UP000054559"/>
    </source>
</evidence>
<proteinExistence type="predicted"/>
<gene>
    <name evidence="7" type="ORF">CISG_08207</name>
</gene>
<feature type="domain" description="SET" evidence="5">
    <location>
        <begin position="29"/>
        <end position="150"/>
    </location>
</feature>
<evidence type="ECO:0008006" key="9">
    <source>
        <dbReference type="Google" id="ProtNLM"/>
    </source>
</evidence>
<dbReference type="InterPro" id="IPR003616">
    <property type="entry name" value="Post-SET_dom"/>
</dbReference>
<protein>
    <recommendedName>
        <fullName evidence="9">Post-SET domain-containing protein</fullName>
    </recommendedName>
</protein>
<dbReference type="Gene3D" id="2.170.270.10">
    <property type="entry name" value="SET domain"/>
    <property type="match status" value="1"/>
</dbReference>
<dbReference type="Proteomes" id="UP000054559">
    <property type="component" value="Unassembled WGS sequence"/>
</dbReference>
<dbReference type="PANTHER" id="PTHR12350:SF19">
    <property type="entry name" value="SET DOMAIN-CONTAINING PROTEIN"/>
    <property type="match status" value="1"/>
</dbReference>
<evidence type="ECO:0000259" key="5">
    <source>
        <dbReference type="PROSITE" id="PS50280"/>
    </source>
</evidence>
<dbReference type="GO" id="GO:0032259">
    <property type="term" value="P:methylation"/>
    <property type="evidence" value="ECO:0007669"/>
    <property type="project" value="UniProtKB-KW"/>
</dbReference>
<dbReference type="InterPro" id="IPR046341">
    <property type="entry name" value="SET_dom_sf"/>
</dbReference>
<keyword evidence="1" id="KW-0489">Methyltransferase</keyword>
<evidence type="ECO:0000259" key="6">
    <source>
        <dbReference type="PROSITE" id="PS50868"/>
    </source>
</evidence>
<dbReference type="PROSITE" id="PS50280">
    <property type="entry name" value="SET"/>
    <property type="match status" value="1"/>
</dbReference>
<evidence type="ECO:0000313" key="7">
    <source>
        <dbReference type="EMBL" id="KMU79925.1"/>
    </source>
</evidence>
<evidence type="ECO:0000256" key="3">
    <source>
        <dbReference type="ARBA" id="ARBA00022691"/>
    </source>
</evidence>